<comment type="caution">
    <text evidence="2">The sequence shown here is derived from an EMBL/GenBank/DDBJ whole genome shotgun (WGS) entry which is preliminary data.</text>
</comment>
<accession>A0ABW7PBM6</accession>
<keyword evidence="3" id="KW-1185">Reference proteome</keyword>
<evidence type="ECO:0008006" key="4">
    <source>
        <dbReference type="Google" id="ProtNLM"/>
    </source>
</evidence>
<proteinExistence type="predicted"/>
<dbReference type="EMBL" id="JBBDHD010000022">
    <property type="protein sequence ID" value="MFH7595774.1"/>
    <property type="molecule type" value="Genomic_DNA"/>
</dbReference>
<dbReference type="RefSeq" id="WP_395509628.1">
    <property type="nucleotide sequence ID" value="NZ_JBBDHD010000022.1"/>
</dbReference>
<evidence type="ECO:0000256" key="1">
    <source>
        <dbReference type="SAM" id="MobiDB-lite"/>
    </source>
</evidence>
<name>A0ABW7PBM6_9ACTN</name>
<sequence length="483" mass="51177">MVNMSLLPSRFLSAGERLLHGRGVAAAVGAGRAEDWVRLDEDVFLGTLRRVAGWNISCRLQVGFHWFDGREIADWDTAPYWGVDGPSWAGVPTGSELALCLCHADPRIRAAALAAGGPAAPLPLLLLRCADNDERVRGQARALFAEALAAAGDGRVRSLVVLALRVGVRRHGNWARDAVLARAGGVRAADVRELLACGGRRGADARVAGVRAGVAAGLLDADALYRIALTADQGNRDRFEAVRAAVAAGRDTAARKRFLDFLAECGTPEVRTRALRYAFAARLPTAGDLAALAAGHRDRKLRRLAVTMVLDLPDADAVLDRLLAASDSVVRGTAVQRLAACGAAERLVPYLTDRSPWVRGLADRGLRAAGGDPHTRYRAWCADPEAVTPAAVSGLAEYRNPRDEPLLQALTRHADGAVRGRALGGLRRLGVLDDATPARYAADPDPHVVAVGRRGLRDAAPPAPGRPARDRGDAAVSDSPQLP</sequence>
<dbReference type="InterPro" id="IPR016024">
    <property type="entry name" value="ARM-type_fold"/>
</dbReference>
<evidence type="ECO:0000313" key="3">
    <source>
        <dbReference type="Proteomes" id="UP001610631"/>
    </source>
</evidence>
<reference evidence="2 3" key="1">
    <citation type="submission" date="2024-03" db="EMBL/GenBank/DDBJ databases">
        <title>Whole genome sequencing of Streptomyces racemochromogenes, to identify antimicrobial biosynthetic gene clusters.</title>
        <authorList>
            <person name="Suryawanshi P."/>
            <person name="Krishnaraj P.U."/>
            <person name="Arun Y.P."/>
            <person name="Suryawanshi M.P."/>
            <person name="Rakshit O."/>
        </authorList>
    </citation>
    <scope>NUCLEOTIDE SEQUENCE [LARGE SCALE GENOMIC DNA]</scope>
    <source>
        <strain evidence="2 3">AUDT626</strain>
    </source>
</reference>
<dbReference type="Gene3D" id="1.25.10.10">
    <property type="entry name" value="Leucine-rich Repeat Variant"/>
    <property type="match status" value="1"/>
</dbReference>
<gene>
    <name evidence="2" type="ORF">WDV06_11820</name>
</gene>
<protein>
    <recommendedName>
        <fullName evidence="4">HEAT repeat protein</fullName>
    </recommendedName>
</protein>
<evidence type="ECO:0000313" key="2">
    <source>
        <dbReference type="EMBL" id="MFH7595774.1"/>
    </source>
</evidence>
<organism evidence="2 3">
    <name type="scientific">Streptomyces racemochromogenes</name>
    <dbReference type="NCBI Taxonomy" id="67353"/>
    <lineage>
        <taxon>Bacteria</taxon>
        <taxon>Bacillati</taxon>
        <taxon>Actinomycetota</taxon>
        <taxon>Actinomycetes</taxon>
        <taxon>Kitasatosporales</taxon>
        <taxon>Streptomycetaceae</taxon>
        <taxon>Streptomyces</taxon>
    </lineage>
</organism>
<dbReference type="InterPro" id="IPR011989">
    <property type="entry name" value="ARM-like"/>
</dbReference>
<feature type="region of interest" description="Disordered" evidence="1">
    <location>
        <begin position="453"/>
        <end position="483"/>
    </location>
</feature>
<dbReference type="SUPFAM" id="SSF48371">
    <property type="entry name" value="ARM repeat"/>
    <property type="match status" value="1"/>
</dbReference>
<dbReference type="Proteomes" id="UP001610631">
    <property type="component" value="Unassembled WGS sequence"/>
</dbReference>